<dbReference type="PANTHER" id="PTHR36492">
    <property type="match status" value="1"/>
</dbReference>
<sequence>MRVFAVSDIHVDYKENLAWILSLDSKEYANDILILAGDVTDKMPLLKQVFVSLAASFKAVLFVPGNHELWVLEEDFDCSLKKFEAIAELCKSCGVHTGVFELPDISFVPLYSWYDFSFGEPDRHLRRAWRDFRACSWPEHLPESQDVSEYFLKLNIPKLNISNKTVISFSHFLPRIDVMPVEIPEKRRNIYPVLGSEALGAQVKQLSPTIHVYGHSHVNQAIELDDIHYVNNAFAYPSEIHIARKQLKCIFER</sequence>
<dbReference type="SUPFAM" id="SSF56300">
    <property type="entry name" value="Metallo-dependent phosphatases"/>
    <property type="match status" value="1"/>
</dbReference>
<evidence type="ECO:0000259" key="1">
    <source>
        <dbReference type="Pfam" id="PF00149"/>
    </source>
</evidence>
<evidence type="ECO:0000313" key="2">
    <source>
        <dbReference type="EMBL" id="PCI79334.1"/>
    </source>
</evidence>
<organism evidence="2 3">
    <name type="scientific">SAR86 cluster bacterium</name>
    <dbReference type="NCBI Taxonomy" id="2030880"/>
    <lineage>
        <taxon>Bacteria</taxon>
        <taxon>Pseudomonadati</taxon>
        <taxon>Pseudomonadota</taxon>
        <taxon>Gammaproteobacteria</taxon>
        <taxon>SAR86 cluster</taxon>
    </lineage>
</organism>
<protein>
    <submittedName>
        <fullName evidence="2">Metallophosphoesterase</fullName>
    </submittedName>
</protein>
<comment type="caution">
    <text evidence="2">The sequence shown here is derived from an EMBL/GenBank/DDBJ whole genome shotgun (WGS) entry which is preliminary data.</text>
</comment>
<dbReference type="PANTHER" id="PTHR36492:SF2">
    <property type="entry name" value="[ACYL-CARRIER-PROTEIN] PHOSPHODIESTERASE PPTH"/>
    <property type="match status" value="1"/>
</dbReference>
<dbReference type="InterPro" id="IPR004843">
    <property type="entry name" value="Calcineurin-like_PHP"/>
</dbReference>
<gene>
    <name evidence="2" type="ORF">COB20_04930</name>
</gene>
<dbReference type="Pfam" id="PF00149">
    <property type="entry name" value="Metallophos"/>
    <property type="match status" value="1"/>
</dbReference>
<proteinExistence type="predicted"/>
<dbReference type="Gene3D" id="3.60.21.10">
    <property type="match status" value="1"/>
</dbReference>
<accession>A0A2A4X9Y6</accession>
<dbReference type="InterPro" id="IPR052963">
    <property type="entry name" value="Pantetheine_PDE"/>
</dbReference>
<dbReference type="GO" id="GO:0016787">
    <property type="term" value="F:hydrolase activity"/>
    <property type="evidence" value="ECO:0007669"/>
    <property type="project" value="InterPro"/>
</dbReference>
<name>A0A2A4X9Y6_9GAMM</name>
<evidence type="ECO:0000313" key="3">
    <source>
        <dbReference type="Proteomes" id="UP000218767"/>
    </source>
</evidence>
<dbReference type="EMBL" id="NVUL01000018">
    <property type="protein sequence ID" value="PCI79334.1"/>
    <property type="molecule type" value="Genomic_DNA"/>
</dbReference>
<feature type="domain" description="Calcineurin-like phosphoesterase" evidence="1">
    <location>
        <begin position="1"/>
        <end position="218"/>
    </location>
</feature>
<dbReference type="Proteomes" id="UP000218767">
    <property type="component" value="Unassembled WGS sequence"/>
</dbReference>
<dbReference type="InterPro" id="IPR029052">
    <property type="entry name" value="Metallo-depent_PP-like"/>
</dbReference>
<dbReference type="AlphaFoldDB" id="A0A2A4X9Y6"/>
<reference evidence="3" key="1">
    <citation type="submission" date="2017-08" db="EMBL/GenBank/DDBJ databases">
        <title>A dynamic microbial community with high functional redundancy inhabits the cold, oxic subseafloor aquifer.</title>
        <authorList>
            <person name="Tully B.J."/>
            <person name="Wheat C.G."/>
            <person name="Glazer B.T."/>
            <person name="Huber J.A."/>
        </authorList>
    </citation>
    <scope>NUCLEOTIDE SEQUENCE [LARGE SCALE GENOMIC DNA]</scope>
</reference>